<feature type="domain" description="MH1" evidence="8">
    <location>
        <begin position="73"/>
        <end position="230"/>
    </location>
</feature>
<gene>
    <name evidence="10" type="ORF">BPAG_LOCUS1792</name>
</gene>
<evidence type="ECO:0000256" key="5">
    <source>
        <dbReference type="ARBA" id="ARBA00023163"/>
    </source>
</evidence>
<evidence type="ECO:0000313" key="11">
    <source>
        <dbReference type="Proteomes" id="UP000278627"/>
    </source>
</evidence>
<accession>A0A158PQF9</accession>
<dbReference type="InterPro" id="IPR013019">
    <property type="entry name" value="MAD_homology_MH1"/>
</dbReference>
<evidence type="ECO:0000259" key="9">
    <source>
        <dbReference type="PROSITE" id="PS51076"/>
    </source>
</evidence>
<dbReference type="Gene3D" id="2.60.200.10">
    <property type="match status" value="1"/>
</dbReference>
<dbReference type="GO" id="GO:0009791">
    <property type="term" value="P:post-embryonic development"/>
    <property type="evidence" value="ECO:0007669"/>
    <property type="project" value="UniProtKB-ARBA"/>
</dbReference>
<dbReference type="GO" id="GO:0051239">
    <property type="term" value="P:regulation of multicellular organismal process"/>
    <property type="evidence" value="ECO:0007669"/>
    <property type="project" value="UniProtKB-ARBA"/>
</dbReference>
<dbReference type="EMBL" id="UZAD01000173">
    <property type="protein sequence ID" value="VDN82978.1"/>
    <property type="molecule type" value="Genomic_DNA"/>
</dbReference>
<dbReference type="Pfam" id="PF03166">
    <property type="entry name" value="MH2"/>
    <property type="match status" value="1"/>
</dbReference>
<dbReference type="InterPro" id="IPR001132">
    <property type="entry name" value="SMAD_dom_Dwarfin-type"/>
</dbReference>
<dbReference type="InterPro" id="IPR017855">
    <property type="entry name" value="SMAD-like_dom_sf"/>
</dbReference>
<proteinExistence type="inferred from homology"/>
<dbReference type="GO" id="GO:0005737">
    <property type="term" value="C:cytoplasm"/>
    <property type="evidence" value="ECO:0007669"/>
    <property type="project" value="UniProtKB-SubCell"/>
</dbReference>
<dbReference type="InterPro" id="IPR003619">
    <property type="entry name" value="MAD_homology1_Dwarfin-type"/>
</dbReference>
<dbReference type="SMART" id="SM00523">
    <property type="entry name" value="DWA"/>
    <property type="match status" value="1"/>
</dbReference>
<dbReference type="WBParaSite" id="BPAG_0000181101-mRNA-1">
    <property type="protein sequence ID" value="BPAG_0000181101-mRNA-1"/>
    <property type="gene ID" value="BPAG_0000181101"/>
</dbReference>
<dbReference type="GO" id="GO:0140416">
    <property type="term" value="F:transcription regulator inhibitor activity"/>
    <property type="evidence" value="ECO:0007669"/>
    <property type="project" value="TreeGrafter"/>
</dbReference>
<dbReference type="Gene3D" id="3.90.520.10">
    <property type="entry name" value="SMAD MH1 domain"/>
    <property type="match status" value="1"/>
</dbReference>
<evidence type="ECO:0000259" key="8">
    <source>
        <dbReference type="PROSITE" id="PS51075"/>
    </source>
</evidence>
<evidence type="ECO:0000256" key="7">
    <source>
        <dbReference type="RuleBase" id="RU361195"/>
    </source>
</evidence>
<dbReference type="Proteomes" id="UP000278627">
    <property type="component" value="Unassembled WGS sequence"/>
</dbReference>
<dbReference type="GO" id="GO:0046872">
    <property type="term" value="F:metal ion binding"/>
    <property type="evidence" value="ECO:0007669"/>
    <property type="project" value="UniProtKB-KW"/>
</dbReference>
<evidence type="ECO:0000256" key="2">
    <source>
        <dbReference type="ARBA" id="ARBA00022723"/>
    </source>
</evidence>
<dbReference type="GO" id="GO:0006357">
    <property type="term" value="P:regulation of transcription by RNA polymerase II"/>
    <property type="evidence" value="ECO:0007669"/>
    <property type="project" value="TreeGrafter"/>
</dbReference>
<sequence>MNEKERPTQSLCRDEVVERANATVCRWIAKFGASYPNEGDTLKVEITGSSDDSGHSYGHHSRITIFFQSRVTIFFCRLWRLRTIQSSDEKRSRRRFNRLLRAFDTEDLASILKAVESGGRDIKQCAPGPPMDIMEEMPGCSRDVAETDDDEGFLDHRYENTGLIPQIDKPMSIPYLCCKLWRWKELQVDAALHRLDPLPWCRFGRVTMNNATVSCCNPYHYALWIIDNMSPTNLRKASLCKRRRPAISANPESSSEEDSLSGGLNGAVSIIDHSFVTNDTGFGDEITGTTVANNILPPSRILPLLPDSPTRSSQPFSSAWAHLYRWKEKERMDEHGVTLSGQFVAVGLLAHSVHDGQNVCNQWDIDNEVSFALIRQADVDESQEVWLYNSGDKPLFISIASSFSLHKSETIRRVSSGYCYRVHRGCNPSLKTRTESHVAKHDPANTLSFLNISVGKGWGDKYHRINHTDTPCRYEIVFMPDNL</sequence>
<dbReference type="PROSITE" id="PS51076">
    <property type="entry name" value="MH2"/>
    <property type="match status" value="1"/>
</dbReference>
<comment type="subcellular location">
    <subcellularLocation>
        <location evidence="7">Cytoplasm</location>
    </subcellularLocation>
    <subcellularLocation>
        <location evidence="7">Nucleus</location>
    </subcellularLocation>
</comment>
<keyword evidence="2" id="KW-0479">Metal-binding</keyword>
<evidence type="ECO:0000256" key="6">
    <source>
        <dbReference type="ARBA" id="ARBA00023242"/>
    </source>
</evidence>
<evidence type="ECO:0000313" key="12">
    <source>
        <dbReference type="WBParaSite" id="BPAG_0000181101-mRNA-1"/>
    </source>
</evidence>
<dbReference type="InterPro" id="IPR036578">
    <property type="entry name" value="SMAD_MH1_sf"/>
</dbReference>
<dbReference type="SUPFAM" id="SSF49879">
    <property type="entry name" value="SMAD/FHA domain"/>
    <property type="match status" value="1"/>
</dbReference>
<dbReference type="GO" id="GO:0050793">
    <property type="term" value="P:regulation of developmental process"/>
    <property type="evidence" value="ECO:0007669"/>
    <property type="project" value="UniProtKB-ARBA"/>
</dbReference>
<evidence type="ECO:0000256" key="1">
    <source>
        <dbReference type="ARBA" id="ARBA00005545"/>
    </source>
</evidence>
<dbReference type="PANTHER" id="PTHR13703:SF54">
    <property type="entry name" value="MOTHERS AGAINST DECAPENTAPLEGIC HOMOLOG"/>
    <property type="match status" value="1"/>
</dbReference>
<reference evidence="12" key="1">
    <citation type="submission" date="2016-04" db="UniProtKB">
        <authorList>
            <consortium name="WormBaseParasite"/>
        </authorList>
    </citation>
    <scope>IDENTIFICATION</scope>
</reference>
<evidence type="ECO:0000256" key="4">
    <source>
        <dbReference type="ARBA" id="ARBA00023015"/>
    </source>
</evidence>
<dbReference type="AlphaFoldDB" id="A0A158PQF9"/>
<keyword evidence="5 7" id="KW-0804">Transcription</keyword>
<keyword evidence="4 7" id="KW-0805">Transcription regulation</keyword>
<organism evidence="12">
    <name type="scientific">Brugia pahangi</name>
    <name type="common">Filarial nematode worm</name>
    <dbReference type="NCBI Taxonomy" id="6280"/>
    <lineage>
        <taxon>Eukaryota</taxon>
        <taxon>Metazoa</taxon>
        <taxon>Ecdysozoa</taxon>
        <taxon>Nematoda</taxon>
        <taxon>Chromadorea</taxon>
        <taxon>Rhabditida</taxon>
        <taxon>Spirurina</taxon>
        <taxon>Spiruromorpha</taxon>
        <taxon>Filarioidea</taxon>
        <taxon>Onchocercidae</taxon>
        <taxon>Brugia</taxon>
    </lineage>
</organism>
<feature type="domain" description="MH2" evidence="9">
    <location>
        <begin position="320"/>
        <end position="483"/>
    </location>
</feature>
<dbReference type="GO" id="GO:0071144">
    <property type="term" value="C:heteromeric SMAD protein complex"/>
    <property type="evidence" value="ECO:0007669"/>
    <property type="project" value="TreeGrafter"/>
</dbReference>
<dbReference type="STRING" id="6280.A0A158PQF9"/>
<dbReference type="InterPro" id="IPR013790">
    <property type="entry name" value="Dwarfin"/>
</dbReference>
<reference evidence="10 11" key="2">
    <citation type="submission" date="2018-11" db="EMBL/GenBank/DDBJ databases">
        <authorList>
            <consortium name="Pathogen Informatics"/>
        </authorList>
    </citation>
    <scope>NUCLEOTIDE SEQUENCE [LARGE SCALE GENOMIC DNA]</scope>
</reference>
<dbReference type="PROSITE" id="PS51075">
    <property type="entry name" value="MH1"/>
    <property type="match status" value="1"/>
</dbReference>
<keyword evidence="7" id="KW-0963">Cytoplasm</keyword>
<dbReference type="GO" id="GO:0060395">
    <property type="term" value="P:SMAD protein signal transduction"/>
    <property type="evidence" value="ECO:0007669"/>
    <property type="project" value="TreeGrafter"/>
</dbReference>
<dbReference type="GO" id="GO:0030154">
    <property type="term" value="P:cell differentiation"/>
    <property type="evidence" value="ECO:0007669"/>
    <property type="project" value="TreeGrafter"/>
</dbReference>
<dbReference type="GO" id="GO:0070411">
    <property type="term" value="F:I-SMAD binding"/>
    <property type="evidence" value="ECO:0007669"/>
    <property type="project" value="TreeGrafter"/>
</dbReference>
<dbReference type="Pfam" id="PF03165">
    <property type="entry name" value="MH1"/>
    <property type="match status" value="1"/>
</dbReference>
<protein>
    <recommendedName>
        <fullName evidence="7">Mothers against decapentaplegic homolog</fullName>
        <shortName evidence="7">MAD homolog</shortName>
        <shortName evidence="7">Mothers against DPP homolog</shortName>
    </recommendedName>
    <alternativeName>
        <fullName evidence="7">SMAD family member</fullName>
    </alternativeName>
</protein>
<keyword evidence="6 7" id="KW-0539">Nucleus</keyword>
<dbReference type="PANTHER" id="PTHR13703">
    <property type="entry name" value="SMAD"/>
    <property type="match status" value="1"/>
</dbReference>
<dbReference type="SUPFAM" id="SSF56366">
    <property type="entry name" value="SMAD MH1 domain"/>
    <property type="match status" value="1"/>
</dbReference>
<evidence type="ECO:0000256" key="3">
    <source>
        <dbReference type="ARBA" id="ARBA00022833"/>
    </source>
</evidence>
<evidence type="ECO:0000313" key="10">
    <source>
        <dbReference type="EMBL" id="VDN82978.1"/>
    </source>
</evidence>
<dbReference type="GO" id="GO:0009653">
    <property type="term" value="P:anatomical structure morphogenesis"/>
    <property type="evidence" value="ECO:0007669"/>
    <property type="project" value="TreeGrafter"/>
</dbReference>
<dbReference type="SMART" id="SM00524">
    <property type="entry name" value="DWB"/>
    <property type="match status" value="1"/>
</dbReference>
<name>A0A158PQF9_BRUPA</name>
<comment type="similarity">
    <text evidence="1 7">Belongs to the dwarfin/SMAD family.</text>
</comment>
<keyword evidence="11" id="KW-1185">Reference proteome</keyword>
<dbReference type="InterPro" id="IPR008984">
    <property type="entry name" value="SMAD_FHA_dom_sf"/>
</dbReference>
<keyword evidence="3" id="KW-0862">Zinc</keyword>